<feature type="domain" description="Alginate lyase" evidence="4">
    <location>
        <begin position="91"/>
        <end position="307"/>
    </location>
</feature>
<dbReference type="Gene3D" id="1.50.10.100">
    <property type="entry name" value="Chondroitin AC/alginate lyase"/>
    <property type="match status" value="1"/>
</dbReference>
<accession>A0ABW0W3R9</accession>
<dbReference type="Proteomes" id="UP001596047">
    <property type="component" value="Unassembled WGS sequence"/>
</dbReference>
<dbReference type="Pfam" id="PF05426">
    <property type="entry name" value="Alginate_lyase"/>
    <property type="match status" value="1"/>
</dbReference>
<feature type="signal peptide" evidence="3">
    <location>
        <begin position="1"/>
        <end position="30"/>
    </location>
</feature>
<dbReference type="RefSeq" id="WP_379191335.1">
    <property type="nucleotide sequence ID" value="NZ_JBHSOW010000103.1"/>
</dbReference>
<feature type="chain" id="PRO_5045574641" evidence="3">
    <location>
        <begin position="31"/>
        <end position="550"/>
    </location>
</feature>
<proteinExistence type="predicted"/>
<protein>
    <submittedName>
        <fullName evidence="5">Alginate lyase family protein</fullName>
    </submittedName>
</protein>
<gene>
    <name evidence="5" type="ORF">ACFPYJ_26925</name>
</gene>
<name>A0ABW0W3R9_9BACL</name>
<keyword evidence="6" id="KW-1185">Reference proteome</keyword>
<evidence type="ECO:0000313" key="6">
    <source>
        <dbReference type="Proteomes" id="UP001596047"/>
    </source>
</evidence>
<dbReference type="SUPFAM" id="SSF48230">
    <property type="entry name" value="Chondroitin AC/alginate lyase"/>
    <property type="match status" value="1"/>
</dbReference>
<evidence type="ECO:0000256" key="1">
    <source>
        <dbReference type="ARBA" id="ARBA00022729"/>
    </source>
</evidence>
<dbReference type="InterPro" id="IPR008929">
    <property type="entry name" value="Chondroitin_lyas"/>
</dbReference>
<comment type="caution">
    <text evidence="5">The sequence shown here is derived from an EMBL/GenBank/DDBJ whole genome shotgun (WGS) entry which is preliminary data.</text>
</comment>
<dbReference type="PROSITE" id="PS51257">
    <property type="entry name" value="PROKAR_LIPOPROTEIN"/>
    <property type="match status" value="1"/>
</dbReference>
<dbReference type="GO" id="GO:0016829">
    <property type="term" value="F:lyase activity"/>
    <property type="evidence" value="ECO:0007669"/>
    <property type="project" value="UniProtKB-KW"/>
</dbReference>
<evidence type="ECO:0000259" key="4">
    <source>
        <dbReference type="Pfam" id="PF05426"/>
    </source>
</evidence>
<dbReference type="EMBL" id="JBHSOW010000103">
    <property type="protein sequence ID" value="MFC5652687.1"/>
    <property type="molecule type" value="Genomic_DNA"/>
</dbReference>
<keyword evidence="1 3" id="KW-0732">Signal</keyword>
<dbReference type="InterPro" id="IPR008397">
    <property type="entry name" value="Alginate_lyase_dom"/>
</dbReference>
<organism evidence="5 6">
    <name type="scientific">Paenibacillus solisilvae</name>
    <dbReference type="NCBI Taxonomy" id="2486751"/>
    <lineage>
        <taxon>Bacteria</taxon>
        <taxon>Bacillati</taxon>
        <taxon>Bacillota</taxon>
        <taxon>Bacilli</taxon>
        <taxon>Bacillales</taxon>
        <taxon>Paenibacillaceae</taxon>
        <taxon>Paenibacillus</taxon>
    </lineage>
</organism>
<sequence>MKKLFVTIPAAIIGACLFATQLTLAPVAFAYPHPGGLYSLNQINLVKANAAANKSPWKSAYDVLIAKAKWLQPEKPSAVATFYVPAYYSDPVGHTAASAILQDDVKAAYLSAVAYALTGTASYGNKAIEILNNWAYTNTAIGADDSSLVMSYAGIGFIQTAELMSTYEGWGNSDKAKFKEWVSGVFINQVATPNKNRTNNWGAWGVFDAISAYRFLDDSTNVLNSISLLQSKIDTQIAQDGSLPEEVSRGAGGLRYTYFYLAPLTAAAQIALESEGIDLFNWISPQGKTIKSALDFLLYYTQNPAKWPYYANPATPTAVEAWPYNLFEAMTDFYPDPAFDALASARRPIMETGHHYAWTFPTLMKSERSLVNETFDGMTVGSAPTGWVITNSQDSSTTVSNVPGAADKALKITDTNITGASLAHKLFAPQTGIVTAQWSFMQQTIFPYAKFGLRSGAVFATEIYTAGSNLAYRDSSRHYVMIQSFTPGTWYTVKIVANPMTDKYDIYVNGLLKVVDAPFANPVSSFNSIAFYGGWEPTGTVYINNVGLLK</sequence>
<keyword evidence="2 5" id="KW-0456">Lyase</keyword>
<evidence type="ECO:0000313" key="5">
    <source>
        <dbReference type="EMBL" id="MFC5652687.1"/>
    </source>
</evidence>
<evidence type="ECO:0000256" key="2">
    <source>
        <dbReference type="ARBA" id="ARBA00023239"/>
    </source>
</evidence>
<evidence type="ECO:0000256" key="3">
    <source>
        <dbReference type="SAM" id="SignalP"/>
    </source>
</evidence>
<reference evidence="6" key="1">
    <citation type="journal article" date="2019" name="Int. J. Syst. Evol. Microbiol.">
        <title>The Global Catalogue of Microorganisms (GCM) 10K type strain sequencing project: providing services to taxonomists for standard genome sequencing and annotation.</title>
        <authorList>
            <consortium name="The Broad Institute Genomics Platform"/>
            <consortium name="The Broad Institute Genome Sequencing Center for Infectious Disease"/>
            <person name="Wu L."/>
            <person name="Ma J."/>
        </authorList>
    </citation>
    <scope>NUCLEOTIDE SEQUENCE [LARGE SCALE GENOMIC DNA]</scope>
    <source>
        <strain evidence="6">CGMCC 1.3240</strain>
    </source>
</reference>